<keyword evidence="4" id="KW-1185">Reference proteome</keyword>
<evidence type="ECO:0000256" key="1">
    <source>
        <dbReference type="ARBA" id="ARBA00007100"/>
    </source>
</evidence>
<dbReference type="EMBL" id="CP036268">
    <property type="protein sequence ID" value="QDT36368.1"/>
    <property type="molecule type" value="Genomic_DNA"/>
</dbReference>
<proteinExistence type="inferred from homology"/>
<protein>
    <recommendedName>
        <fullName evidence="2">Protein SirB1 N-terminal domain-containing protein</fullName>
    </recommendedName>
</protein>
<evidence type="ECO:0000313" key="3">
    <source>
        <dbReference type="EMBL" id="QDT36368.1"/>
    </source>
</evidence>
<comment type="similarity">
    <text evidence="1">Belongs to the UPF0162 family.</text>
</comment>
<dbReference type="InterPro" id="IPR032698">
    <property type="entry name" value="SirB1_N"/>
</dbReference>
<sequence>MSLDPQQYVCDSEFIKLMSARRDVDLVAAALEIARDEDPHVDFERCYLWISDRAAELRGPVASADHECDALRELGKCLAGQHGLNGHATAFCDANGSLLHRVIETGRGLPISLSLIYIAVARHVGIDLEAVAAPGRFVTRYNGPCGRHYIDPFDGGRVLSEAQCVELLQQTSGATPEQIYRSLHPADPRTIVIRILNNLKAIHAEREEWNAAWRTQCRLVSLLPASYSERRDLALLSMRADRPGQAIDLLENCCKSAPAAEREMLGEQLKVARGLLCRWN</sequence>
<dbReference type="Pfam" id="PF13371">
    <property type="entry name" value="TPR_9"/>
    <property type="match status" value="1"/>
</dbReference>
<reference evidence="3 4" key="1">
    <citation type="submission" date="2019-02" db="EMBL/GenBank/DDBJ databases">
        <title>Deep-cultivation of Planctomycetes and their phenomic and genomic characterization uncovers novel biology.</title>
        <authorList>
            <person name="Wiegand S."/>
            <person name="Jogler M."/>
            <person name="Boedeker C."/>
            <person name="Pinto D."/>
            <person name="Vollmers J."/>
            <person name="Rivas-Marin E."/>
            <person name="Kohn T."/>
            <person name="Peeters S.H."/>
            <person name="Heuer A."/>
            <person name="Rast P."/>
            <person name="Oberbeckmann S."/>
            <person name="Bunk B."/>
            <person name="Jeske O."/>
            <person name="Meyerdierks A."/>
            <person name="Storesund J.E."/>
            <person name="Kallscheuer N."/>
            <person name="Luecker S."/>
            <person name="Lage O.M."/>
            <person name="Pohl T."/>
            <person name="Merkel B.J."/>
            <person name="Hornburger P."/>
            <person name="Mueller R.-W."/>
            <person name="Bruemmer F."/>
            <person name="Labrenz M."/>
            <person name="Spormann A.M."/>
            <person name="Op den Camp H."/>
            <person name="Overmann J."/>
            <person name="Amann R."/>
            <person name="Jetten M.S.M."/>
            <person name="Mascher T."/>
            <person name="Medema M.H."/>
            <person name="Devos D.P."/>
            <person name="Kaster A.-K."/>
            <person name="Ovreas L."/>
            <person name="Rohde M."/>
            <person name="Galperin M.Y."/>
            <person name="Jogler C."/>
        </authorList>
    </citation>
    <scope>NUCLEOTIDE SEQUENCE [LARGE SCALE GENOMIC DNA]</scope>
    <source>
        <strain evidence="3 4">Pan189</strain>
    </source>
</reference>
<organism evidence="3 4">
    <name type="scientific">Stratiformator vulcanicus</name>
    <dbReference type="NCBI Taxonomy" id="2527980"/>
    <lineage>
        <taxon>Bacteria</taxon>
        <taxon>Pseudomonadati</taxon>
        <taxon>Planctomycetota</taxon>
        <taxon>Planctomycetia</taxon>
        <taxon>Planctomycetales</taxon>
        <taxon>Planctomycetaceae</taxon>
        <taxon>Stratiformator</taxon>
    </lineage>
</organism>
<dbReference type="PANTHER" id="PTHR31350">
    <property type="entry name" value="SI:DKEY-261L7.2"/>
    <property type="match status" value="1"/>
</dbReference>
<dbReference type="PANTHER" id="PTHR31350:SF21">
    <property type="entry name" value="F-BOX ONLY PROTEIN 21"/>
    <property type="match status" value="1"/>
</dbReference>
<name>A0A517QXQ2_9PLAN</name>
<dbReference type="Pfam" id="PF13369">
    <property type="entry name" value="Transglut_core2"/>
    <property type="match status" value="1"/>
</dbReference>
<dbReference type="RefSeq" id="WP_145362578.1">
    <property type="nucleotide sequence ID" value="NZ_CP036268.1"/>
</dbReference>
<accession>A0A517QXQ2</accession>
<dbReference type="Proteomes" id="UP000317318">
    <property type="component" value="Chromosome"/>
</dbReference>
<feature type="domain" description="Protein SirB1 N-terminal" evidence="2">
    <location>
        <begin position="52"/>
        <end position="197"/>
    </location>
</feature>
<dbReference type="OrthoDB" id="232498at2"/>
<gene>
    <name evidence="3" type="ORF">Pan189_07240</name>
</gene>
<dbReference type="KEGG" id="svp:Pan189_07240"/>
<evidence type="ECO:0000313" key="4">
    <source>
        <dbReference type="Proteomes" id="UP000317318"/>
    </source>
</evidence>
<dbReference type="AlphaFoldDB" id="A0A517QXQ2"/>
<evidence type="ECO:0000259" key="2">
    <source>
        <dbReference type="Pfam" id="PF13369"/>
    </source>
</evidence>